<evidence type="ECO:0000313" key="3">
    <source>
        <dbReference type="EMBL" id="KAF5598864.1"/>
    </source>
</evidence>
<comment type="caution">
    <text evidence="3">The sequence shown here is derived from an EMBL/GenBank/DDBJ whole genome shotgun (WGS) entry which is preliminary data.</text>
</comment>
<reference evidence="3 4" key="1">
    <citation type="submission" date="2020-05" db="EMBL/GenBank/DDBJ databases">
        <title>Identification and distribution of gene clusters putatively required for synthesis of sphingolipid metabolism inhibitors in phylogenetically diverse species of the filamentous fungus Fusarium.</title>
        <authorList>
            <person name="Kim H.-S."/>
            <person name="Busman M."/>
            <person name="Brown D.W."/>
            <person name="Divon H."/>
            <person name="Uhlig S."/>
            <person name="Proctor R.H."/>
        </authorList>
    </citation>
    <scope>NUCLEOTIDE SEQUENCE [LARGE SCALE GENOMIC DNA]</scope>
    <source>
        <strain evidence="3 4">NRRL 36939</strain>
    </source>
</reference>
<dbReference type="EMBL" id="JAAOAS010000056">
    <property type="protein sequence ID" value="KAF5598864.1"/>
    <property type="molecule type" value="Genomic_DNA"/>
</dbReference>
<dbReference type="InterPro" id="IPR002110">
    <property type="entry name" value="Ankyrin_rpt"/>
</dbReference>
<dbReference type="PANTHER" id="PTHR24173:SF74">
    <property type="entry name" value="ANKYRIN REPEAT DOMAIN-CONTAINING PROTEIN 16"/>
    <property type="match status" value="1"/>
</dbReference>
<dbReference type="AlphaFoldDB" id="A0A8H5UVI4"/>
<dbReference type="InterPro" id="IPR036770">
    <property type="entry name" value="Ankyrin_rpt-contain_sf"/>
</dbReference>
<dbReference type="SMART" id="SM00248">
    <property type="entry name" value="ANK"/>
    <property type="match status" value="6"/>
</dbReference>
<dbReference type="SUPFAM" id="SSF48403">
    <property type="entry name" value="Ankyrin repeat"/>
    <property type="match status" value="1"/>
</dbReference>
<sequence length="457" mass="50645">MPYSTPRFRFWTLAEETVSTSAAIALARPKSLNNQESFDKIMKFMSSDEQKFTELPSLLRSMTVSSSRHSQEEWVDVNKTPCSYPVLPALQTASLNGDSCSDVRKSRTCRATLQMGARVDDYQSGNDTTVPQAAVISGSIGAVRTVLHAGADVNDSQGVCSALYHAFYGQDPEKCDFLLRKGTLVDQENRDSPLIAAIFRGSHEMANHLLEARGNPNSCTRLLHHKWSESSVPHLHHEEEDENDVQLWTPLTAACYWSDIAMIELLLQYGAKLHKGTKFYTSPKSEKYRRSKLGRSGTVGQLCSSDERAMQSCSTDGRFGSPHRANIGGSALKVACQEGHIDVAEYLLAEGIGCRLWYELQNHAGQFEDVLKAAEANGHFNLVALLLKHIAAINDEKSNTSELRHDRALVAGRVDIAHLYREHDLSRYSPNNRPVLAGISERELVAGTNRGRLDTVL</sequence>
<dbReference type="PANTHER" id="PTHR24173">
    <property type="entry name" value="ANKYRIN REPEAT CONTAINING"/>
    <property type="match status" value="1"/>
</dbReference>
<keyword evidence="4" id="KW-1185">Reference proteome</keyword>
<dbReference type="OrthoDB" id="539213at2759"/>
<dbReference type="Gene3D" id="1.25.40.20">
    <property type="entry name" value="Ankyrin repeat-containing domain"/>
    <property type="match status" value="2"/>
</dbReference>
<keyword evidence="1" id="KW-0677">Repeat</keyword>
<dbReference type="Pfam" id="PF00023">
    <property type="entry name" value="Ank"/>
    <property type="match status" value="1"/>
</dbReference>
<keyword evidence="2" id="KW-0040">ANK repeat</keyword>
<name>A0A8H5UVI4_9HYPO</name>
<organism evidence="3 4">
    <name type="scientific">Fusarium pseudocircinatum</name>
    <dbReference type="NCBI Taxonomy" id="56676"/>
    <lineage>
        <taxon>Eukaryota</taxon>
        <taxon>Fungi</taxon>
        <taxon>Dikarya</taxon>
        <taxon>Ascomycota</taxon>
        <taxon>Pezizomycotina</taxon>
        <taxon>Sordariomycetes</taxon>
        <taxon>Hypocreomycetidae</taxon>
        <taxon>Hypocreales</taxon>
        <taxon>Nectriaceae</taxon>
        <taxon>Fusarium</taxon>
        <taxon>Fusarium fujikuroi species complex</taxon>
    </lineage>
</organism>
<protein>
    <submittedName>
        <fullName evidence="3">Pfs NACHT ankyrin domain-containing protein</fullName>
    </submittedName>
</protein>
<evidence type="ECO:0000313" key="4">
    <source>
        <dbReference type="Proteomes" id="UP000546213"/>
    </source>
</evidence>
<dbReference type="Pfam" id="PF12796">
    <property type="entry name" value="Ank_2"/>
    <property type="match status" value="1"/>
</dbReference>
<proteinExistence type="predicted"/>
<gene>
    <name evidence="3" type="ORF">FPCIR_2664</name>
</gene>
<dbReference type="Proteomes" id="UP000546213">
    <property type="component" value="Unassembled WGS sequence"/>
</dbReference>
<accession>A0A8H5UVI4</accession>
<evidence type="ECO:0000256" key="2">
    <source>
        <dbReference type="ARBA" id="ARBA00023043"/>
    </source>
</evidence>
<evidence type="ECO:0000256" key="1">
    <source>
        <dbReference type="ARBA" id="ARBA00022737"/>
    </source>
</evidence>